<dbReference type="GO" id="GO:0005634">
    <property type="term" value="C:nucleus"/>
    <property type="evidence" value="ECO:0007669"/>
    <property type="project" value="InterPro"/>
</dbReference>
<dbReference type="VEuPathDB" id="VectorBase:CQUJHB002539"/>
<dbReference type="SUPFAM" id="SSF143113">
    <property type="entry name" value="NAP-like"/>
    <property type="match status" value="1"/>
</dbReference>
<feature type="compositionally biased region" description="Polar residues" evidence="3">
    <location>
        <begin position="29"/>
        <end position="39"/>
    </location>
</feature>
<dbReference type="InterPro" id="IPR002164">
    <property type="entry name" value="NAP_family"/>
</dbReference>
<feature type="region of interest" description="Disordered" evidence="3">
    <location>
        <begin position="1"/>
        <end position="68"/>
    </location>
</feature>
<reference evidence="4" key="1">
    <citation type="submission" date="2007-03" db="EMBL/GenBank/DDBJ databases">
        <title>Annotation of Culex pipiens quinquefasciatus.</title>
        <authorList>
            <consortium name="The Broad Institute Genome Sequencing Platform"/>
            <person name="Atkinson P.W."/>
            <person name="Hemingway J."/>
            <person name="Christensen B.M."/>
            <person name="Higgs S."/>
            <person name="Kodira C."/>
            <person name="Hannick L."/>
            <person name="Megy K."/>
            <person name="O'Leary S."/>
            <person name="Pearson M."/>
            <person name="Haas B.J."/>
            <person name="Mauceli E."/>
            <person name="Wortman J.R."/>
            <person name="Lee N.H."/>
            <person name="Guigo R."/>
            <person name="Stanke M."/>
            <person name="Alvarado L."/>
            <person name="Amedeo P."/>
            <person name="Antoine C.H."/>
            <person name="Arensburger P."/>
            <person name="Bidwell S.L."/>
            <person name="Crawford M."/>
            <person name="Camaro F."/>
            <person name="Devon K."/>
            <person name="Engels R."/>
            <person name="Hammond M."/>
            <person name="Howarth C."/>
            <person name="Koehrsen M."/>
            <person name="Lawson D."/>
            <person name="Montgomery P."/>
            <person name="Nene V."/>
            <person name="Nusbaum C."/>
            <person name="Puiu D."/>
            <person name="Romero-Severson J."/>
            <person name="Severson D.W."/>
            <person name="Shumway M."/>
            <person name="Sisk P."/>
            <person name="Stolte C."/>
            <person name="Zeng Q."/>
            <person name="Eisenstadt E."/>
            <person name="Fraser-Liggett C."/>
            <person name="Strausberg R."/>
            <person name="Galagan J."/>
            <person name="Birren B."/>
            <person name="Collins F.H."/>
        </authorList>
    </citation>
    <scope>NUCLEOTIDE SEQUENCE [LARGE SCALE GENOMIC DNA]</scope>
    <source>
        <strain evidence="4">JHB</strain>
    </source>
</reference>
<evidence type="ECO:0000313" key="4">
    <source>
        <dbReference type="EMBL" id="EDS39745.1"/>
    </source>
</evidence>
<dbReference type="VEuPathDB" id="VectorBase:CPIJ003564"/>
<dbReference type="EMBL" id="DS231862">
    <property type="protein sequence ID" value="EDS39745.1"/>
    <property type="molecule type" value="Genomic_DNA"/>
</dbReference>
<comment type="similarity">
    <text evidence="1 2">Belongs to the nucleosome assembly protein (NAP) family.</text>
</comment>
<name>B0W948_CULQU</name>
<dbReference type="AlphaFoldDB" id="B0W948"/>
<dbReference type="STRING" id="7176.B0W948"/>
<reference evidence="5" key="2">
    <citation type="submission" date="2020-05" db="UniProtKB">
        <authorList>
            <consortium name="EnsemblMetazoa"/>
        </authorList>
    </citation>
    <scope>IDENTIFICATION</scope>
    <source>
        <strain evidence="5">JHB</strain>
    </source>
</reference>
<proteinExistence type="inferred from homology"/>
<evidence type="ECO:0000256" key="1">
    <source>
        <dbReference type="ARBA" id="ARBA00009947"/>
    </source>
</evidence>
<gene>
    <name evidence="5" type="primary">6034980</name>
    <name evidence="4" type="ORF">CpipJ_CPIJ003564</name>
</gene>
<accession>B0W948</accession>
<dbReference type="InParanoid" id="B0W948"/>
<dbReference type="PANTHER" id="PTHR11875">
    <property type="entry name" value="TESTIS-SPECIFIC Y-ENCODED PROTEIN"/>
    <property type="match status" value="1"/>
</dbReference>
<keyword evidence="6" id="KW-1185">Reference proteome</keyword>
<evidence type="ECO:0000313" key="6">
    <source>
        <dbReference type="Proteomes" id="UP000002320"/>
    </source>
</evidence>
<evidence type="ECO:0000256" key="3">
    <source>
        <dbReference type="SAM" id="MobiDB-lite"/>
    </source>
</evidence>
<organism>
    <name type="scientific">Culex quinquefasciatus</name>
    <name type="common">Southern house mosquito</name>
    <name type="synonym">Culex pungens</name>
    <dbReference type="NCBI Taxonomy" id="7176"/>
    <lineage>
        <taxon>Eukaryota</taxon>
        <taxon>Metazoa</taxon>
        <taxon>Ecdysozoa</taxon>
        <taxon>Arthropoda</taxon>
        <taxon>Hexapoda</taxon>
        <taxon>Insecta</taxon>
        <taxon>Pterygota</taxon>
        <taxon>Neoptera</taxon>
        <taxon>Endopterygota</taxon>
        <taxon>Diptera</taxon>
        <taxon>Nematocera</taxon>
        <taxon>Culicoidea</taxon>
        <taxon>Culicidae</taxon>
        <taxon>Culicinae</taxon>
        <taxon>Culicini</taxon>
        <taxon>Culex</taxon>
        <taxon>Culex</taxon>
    </lineage>
</organism>
<feature type="region of interest" description="Disordered" evidence="3">
    <location>
        <begin position="275"/>
        <end position="301"/>
    </location>
</feature>
<dbReference type="eggNOG" id="KOG1507">
    <property type="taxonomic scope" value="Eukaryota"/>
</dbReference>
<dbReference type="GO" id="GO:0006334">
    <property type="term" value="P:nucleosome assembly"/>
    <property type="evidence" value="ECO:0007669"/>
    <property type="project" value="InterPro"/>
</dbReference>
<dbReference type="Gene3D" id="3.30.1120.90">
    <property type="entry name" value="Nucleosome assembly protein"/>
    <property type="match status" value="1"/>
</dbReference>
<dbReference type="Pfam" id="PF00956">
    <property type="entry name" value="NAP"/>
    <property type="match status" value="1"/>
</dbReference>
<evidence type="ECO:0000313" key="5">
    <source>
        <dbReference type="EnsemblMetazoa" id="CPIJ003564-PA"/>
    </source>
</evidence>
<dbReference type="OrthoDB" id="27325at2759"/>
<dbReference type="HOGENOM" id="CLU_811994_0_0_1"/>
<sequence length="342" mass="39363">MGKRFLEDKRSGTRNETIRNCRRRKNSKAHTNLEGSTNFKKTKNHMAHGRAASKQAPSMERPTASFPKLPLATSRKNACIRDDQVPGFLDYPAYMSSALRWMMEKAGEYPAPGERVEALLEEALQGGQVLRLYQPLEDHREAVIIGEPKLEMGEVEWKEESEGEVDAEVMKRFKRMSFNYKNQHSKIIEDDIPAFWLTEFKNTRTVVDMFQPHDEPVLAHLTNVDIVYKTNLMCYVIEFHFLPYFRYRSCVTICTLCVAPSTKMIRSTLRARRFSSAPAARSSESRPKTRTNSGGHPHPVERLVLQPAQVQEDEKNVEDETQMLLTSDFEIGHFLRARIIPD</sequence>
<dbReference type="InterPro" id="IPR037231">
    <property type="entry name" value="NAP-like_sf"/>
</dbReference>
<feature type="compositionally biased region" description="Basic and acidic residues" evidence="3">
    <location>
        <begin position="1"/>
        <end position="19"/>
    </location>
</feature>
<evidence type="ECO:0000256" key="2">
    <source>
        <dbReference type="RuleBase" id="RU003876"/>
    </source>
</evidence>
<dbReference type="KEGG" id="cqu:CpipJ_CPIJ003564"/>
<dbReference type="Proteomes" id="UP000002320">
    <property type="component" value="Unassembled WGS sequence"/>
</dbReference>
<dbReference type="EnsemblMetazoa" id="CPIJ003564-RA">
    <property type="protein sequence ID" value="CPIJ003564-PA"/>
    <property type="gene ID" value="CPIJ003564"/>
</dbReference>
<protein>
    <submittedName>
        <fullName evidence="4 5">Nucleosome assembly protein</fullName>
    </submittedName>
</protein>